<reference evidence="4" key="1">
    <citation type="submission" date="2022-04" db="EMBL/GenBank/DDBJ databases">
        <title>Carnegiea gigantea Genome sequencing and assembly v2.</title>
        <authorList>
            <person name="Copetti D."/>
            <person name="Sanderson M.J."/>
            <person name="Burquez A."/>
            <person name="Wojciechowski M.F."/>
        </authorList>
    </citation>
    <scope>NUCLEOTIDE SEQUENCE</scope>
    <source>
        <strain evidence="4">SGP5-SGP5p</strain>
        <tissue evidence="4">Aerial part</tissue>
    </source>
</reference>
<keyword evidence="2" id="KW-0677">Repeat</keyword>
<dbReference type="Proteomes" id="UP001153076">
    <property type="component" value="Unassembled WGS sequence"/>
</dbReference>
<evidence type="ECO:0008006" key="6">
    <source>
        <dbReference type="Google" id="ProtNLM"/>
    </source>
</evidence>
<sequence>MNTDNSEDGDMAIKFNMAKTYDKVERLFLERVMAKLGSIVLHQAYYELFTAMSKIKPFPPYSTILSLSRNLELLGLHPDHCTIGIFTTYYCHLGRVNFGLFILGKVLKLGFPLNSIIFTALINGLIQNNHLDKVVKLLDKVVKQGLQPEMVVYEMVENKVALNVETYSILIDMHCKEGWVDEARTVIEFMISRGELPNIITYNTLLDGYCLHGQMDEALELKELMERNGCKPDVVTLNTLINGYCKSKNIDRAISMFQGISRKGIVSHVVAYNTLTDGLCKANKL</sequence>
<dbReference type="Pfam" id="PF13041">
    <property type="entry name" value="PPR_2"/>
    <property type="match status" value="1"/>
</dbReference>
<dbReference type="Gene3D" id="1.25.40.10">
    <property type="entry name" value="Tetratricopeptide repeat domain"/>
    <property type="match status" value="2"/>
</dbReference>
<feature type="repeat" description="PPR" evidence="3">
    <location>
        <begin position="198"/>
        <end position="232"/>
    </location>
</feature>
<dbReference type="InterPro" id="IPR002885">
    <property type="entry name" value="PPR_rpt"/>
</dbReference>
<gene>
    <name evidence="4" type="ORF">Cgig2_005901</name>
</gene>
<comment type="similarity">
    <text evidence="1">Belongs to the PPR family. P subfamily.</text>
</comment>
<dbReference type="SUPFAM" id="SSF81901">
    <property type="entry name" value="HCP-like"/>
    <property type="match status" value="1"/>
</dbReference>
<evidence type="ECO:0000313" key="4">
    <source>
        <dbReference type="EMBL" id="KAJ8428836.1"/>
    </source>
</evidence>
<evidence type="ECO:0000256" key="2">
    <source>
        <dbReference type="ARBA" id="ARBA00022737"/>
    </source>
</evidence>
<feature type="repeat" description="PPR" evidence="3">
    <location>
        <begin position="114"/>
        <end position="148"/>
    </location>
</feature>
<protein>
    <recommendedName>
        <fullName evidence="6">Pentatricopeptide repeat-containing protein</fullName>
    </recommendedName>
</protein>
<dbReference type="AlphaFoldDB" id="A0A9Q1Q519"/>
<dbReference type="NCBIfam" id="TIGR00756">
    <property type="entry name" value="PPR"/>
    <property type="match status" value="4"/>
</dbReference>
<dbReference type="InterPro" id="IPR011990">
    <property type="entry name" value="TPR-like_helical_dom_sf"/>
</dbReference>
<accession>A0A9Q1Q519</accession>
<dbReference type="PROSITE" id="PS51375">
    <property type="entry name" value="PPR"/>
    <property type="match status" value="4"/>
</dbReference>
<keyword evidence="5" id="KW-1185">Reference proteome</keyword>
<dbReference type="OrthoDB" id="42736at2759"/>
<name>A0A9Q1Q519_9CARY</name>
<dbReference type="PANTHER" id="PTHR46128">
    <property type="entry name" value="MITOCHONDRIAL GROUP I INTRON SPLICING FACTOR CCM1"/>
    <property type="match status" value="1"/>
</dbReference>
<comment type="caution">
    <text evidence="4">The sequence shown here is derived from an EMBL/GenBank/DDBJ whole genome shotgun (WGS) entry which is preliminary data.</text>
</comment>
<dbReference type="Pfam" id="PF12854">
    <property type="entry name" value="PPR_1"/>
    <property type="match status" value="1"/>
</dbReference>
<dbReference type="Pfam" id="PF13812">
    <property type="entry name" value="PPR_3"/>
    <property type="match status" value="1"/>
</dbReference>
<dbReference type="EMBL" id="JAKOGI010000964">
    <property type="protein sequence ID" value="KAJ8428836.1"/>
    <property type="molecule type" value="Genomic_DNA"/>
</dbReference>
<feature type="repeat" description="PPR" evidence="3">
    <location>
        <begin position="233"/>
        <end position="267"/>
    </location>
</feature>
<organism evidence="4 5">
    <name type="scientific">Carnegiea gigantea</name>
    <dbReference type="NCBI Taxonomy" id="171969"/>
    <lineage>
        <taxon>Eukaryota</taxon>
        <taxon>Viridiplantae</taxon>
        <taxon>Streptophyta</taxon>
        <taxon>Embryophyta</taxon>
        <taxon>Tracheophyta</taxon>
        <taxon>Spermatophyta</taxon>
        <taxon>Magnoliopsida</taxon>
        <taxon>eudicotyledons</taxon>
        <taxon>Gunneridae</taxon>
        <taxon>Pentapetalae</taxon>
        <taxon>Caryophyllales</taxon>
        <taxon>Cactineae</taxon>
        <taxon>Cactaceae</taxon>
        <taxon>Cactoideae</taxon>
        <taxon>Echinocereeae</taxon>
        <taxon>Carnegiea</taxon>
    </lineage>
</organism>
<dbReference type="InterPro" id="IPR050872">
    <property type="entry name" value="PPR_P_subfamily"/>
</dbReference>
<proteinExistence type="inferred from homology"/>
<feature type="repeat" description="PPR" evidence="3">
    <location>
        <begin position="163"/>
        <end position="197"/>
    </location>
</feature>
<evidence type="ECO:0000256" key="3">
    <source>
        <dbReference type="PROSITE-ProRule" id="PRU00708"/>
    </source>
</evidence>
<evidence type="ECO:0000313" key="5">
    <source>
        <dbReference type="Proteomes" id="UP001153076"/>
    </source>
</evidence>
<dbReference type="PANTHER" id="PTHR46128:SF358">
    <property type="entry name" value="TETRATRICOPEPTIDE REPEAT (TPR)-LIKE SUPERFAMILY PROTEIN"/>
    <property type="match status" value="1"/>
</dbReference>
<evidence type="ECO:0000256" key="1">
    <source>
        <dbReference type="ARBA" id="ARBA00007626"/>
    </source>
</evidence>